<dbReference type="PANTHER" id="PTHR32552:SF81">
    <property type="entry name" value="TONB-DEPENDENT OUTER MEMBRANE RECEPTOR"/>
    <property type="match status" value="1"/>
</dbReference>
<keyword evidence="10 11" id="KW-0998">Cell outer membrane</keyword>
<dbReference type="Pfam" id="PF07715">
    <property type="entry name" value="Plug"/>
    <property type="match status" value="1"/>
</dbReference>
<dbReference type="InterPro" id="IPR000531">
    <property type="entry name" value="Beta-barrel_TonB"/>
</dbReference>
<feature type="domain" description="TonB-dependent receptor plug" evidence="15">
    <location>
        <begin position="58"/>
        <end position="164"/>
    </location>
</feature>
<comment type="subcellular location">
    <subcellularLocation>
        <location evidence="1 11">Cell outer membrane</location>
        <topology evidence="1 11">Multi-pass membrane protein</topology>
    </subcellularLocation>
</comment>
<evidence type="ECO:0000256" key="5">
    <source>
        <dbReference type="ARBA" id="ARBA00022692"/>
    </source>
</evidence>
<organism evidence="16 17">
    <name type="scientific">Nitrospirillum iridis</name>
    <dbReference type="NCBI Taxonomy" id="765888"/>
    <lineage>
        <taxon>Bacteria</taxon>
        <taxon>Pseudomonadati</taxon>
        <taxon>Pseudomonadota</taxon>
        <taxon>Alphaproteobacteria</taxon>
        <taxon>Rhodospirillales</taxon>
        <taxon>Azospirillaceae</taxon>
        <taxon>Nitrospirillum</taxon>
    </lineage>
</organism>
<evidence type="ECO:0000256" key="4">
    <source>
        <dbReference type="ARBA" id="ARBA00022496"/>
    </source>
</evidence>
<keyword evidence="8 12" id="KW-0798">TonB box</keyword>
<dbReference type="GO" id="GO:0006826">
    <property type="term" value="P:iron ion transport"/>
    <property type="evidence" value="ECO:0007669"/>
    <property type="project" value="UniProtKB-KW"/>
</dbReference>
<dbReference type="Gene3D" id="2.40.170.20">
    <property type="entry name" value="TonB-dependent receptor, beta-barrel domain"/>
    <property type="match status" value="1"/>
</dbReference>
<feature type="chain" id="PRO_5031507272" evidence="13">
    <location>
        <begin position="25"/>
        <end position="766"/>
    </location>
</feature>
<name>A0A7X0B242_9PROT</name>
<dbReference type="GO" id="GO:0009279">
    <property type="term" value="C:cell outer membrane"/>
    <property type="evidence" value="ECO:0007669"/>
    <property type="project" value="UniProtKB-SubCell"/>
</dbReference>
<evidence type="ECO:0000256" key="6">
    <source>
        <dbReference type="ARBA" id="ARBA00023004"/>
    </source>
</evidence>
<dbReference type="Proteomes" id="UP000539175">
    <property type="component" value="Unassembled WGS sequence"/>
</dbReference>
<dbReference type="InterPro" id="IPR036942">
    <property type="entry name" value="Beta-barrel_TonB_sf"/>
</dbReference>
<keyword evidence="16" id="KW-0675">Receptor</keyword>
<evidence type="ECO:0000256" key="10">
    <source>
        <dbReference type="ARBA" id="ARBA00023237"/>
    </source>
</evidence>
<keyword evidence="5 11" id="KW-0812">Transmembrane</keyword>
<reference evidence="16 17" key="1">
    <citation type="submission" date="2020-08" db="EMBL/GenBank/DDBJ databases">
        <title>Genomic Encyclopedia of Type Strains, Phase IV (KMG-IV): sequencing the most valuable type-strain genomes for metagenomic binning, comparative biology and taxonomic classification.</title>
        <authorList>
            <person name="Goeker M."/>
        </authorList>
    </citation>
    <scope>NUCLEOTIDE SEQUENCE [LARGE SCALE GENOMIC DNA]</scope>
    <source>
        <strain evidence="16 17">DSM 22198</strain>
    </source>
</reference>
<dbReference type="InterPro" id="IPR012910">
    <property type="entry name" value="Plug_dom"/>
</dbReference>
<comment type="caution">
    <text evidence="16">The sequence shown here is derived from an EMBL/GenBank/DDBJ whole genome shotgun (WGS) entry which is preliminary data.</text>
</comment>
<dbReference type="PROSITE" id="PS52016">
    <property type="entry name" value="TONB_DEPENDENT_REC_3"/>
    <property type="match status" value="1"/>
</dbReference>
<dbReference type="InterPro" id="IPR039426">
    <property type="entry name" value="TonB-dep_rcpt-like"/>
</dbReference>
<sequence length="766" mass="81738">MKPSVKLLLRASTALFLTTGAAMAQTAPQTAPTSAGSNAADPSLMEIVVTAQKRSESVQQVPISVTVIGADQLARRGVQSVQDLSQASASLEFTAPTAAPGGGGFVRGIGTNQVGNATAASSVSIVLDGVVLGNVPVSDIFDTERVEVLKGPQGTLFGSSVSAGLVNITTKAPVLGETSGYVTTEFGFTGLGSGYSRDVVRAALNVPVTSNSALRLAAHFYDNSGLTKDTVTGKDEDQSNYGLRARYLAQLSDKLTFNLIGDYNKTDDRDPGGLIYRAATAGSPLAQALGACGIVPSASNTSQCNGQGLYDRAQVGGLSGQFDLDLNGMTLTSITAGRRLHDTTAVDLIGITPSVARQYMQNCNFVDCFPVVALYAGTTTTPQVSNHSLVSQELRLTSSDNRDLEWVGGLYYQRTSFANSKPSVLIIHPAAVGMDLTAADGSQIIHADSEDYAAFGNATWYLEPETRLIGGLRFTHSRVHEEEADPVNSGVPDTFAATGYDNAVTWRAGIQHDFDRDTMVYATVSTGYKAPQINDQLTTTDHTLDPIKAERPTGFEVGVKKTLFDGRLYVDADLFYTDVKDFQTQSCISSTNGLNCSNINVSKVVTKGFEWEIFGHPFADTTVNVSGIVNIAEYPQGFIGADGSDMSNKQLNYAPKFKMTISAERQFTLSDTYSLVLGADATIRTKQSMYLSADPVYVVPGQTIFNARLTLKSEDDWSVGLFGRNLGDKVYPTQLYPTTAFAKGGLWQVIDPNARRMVGIQAEAKF</sequence>
<evidence type="ECO:0000259" key="15">
    <source>
        <dbReference type="Pfam" id="PF07715"/>
    </source>
</evidence>
<dbReference type="PANTHER" id="PTHR32552">
    <property type="entry name" value="FERRICHROME IRON RECEPTOR-RELATED"/>
    <property type="match status" value="1"/>
</dbReference>
<accession>A0A7X0B242</accession>
<keyword evidence="6" id="KW-0408">Iron</keyword>
<keyword evidence="2 11" id="KW-0813">Transport</keyword>
<proteinExistence type="inferred from homology"/>
<keyword evidence="7" id="KW-0406">Ion transport</keyword>
<evidence type="ECO:0000259" key="14">
    <source>
        <dbReference type="Pfam" id="PF00593"/>
    </source>
</evidence>
<evidence type="ECO:0000256" key="7">
    <source>
        <dbReference type="ARBA" id="ARBA00023065"/>
    </source>
</evidence>
<dbReference type="EMBL" id="JACIIZ010000017">
    <property type="protein sequence ID" value="MBB6254359.1"/>
    <property type="molecule type" value="Genomic_DNA"/>
</dbReference>
<feature type="signal peptide" evidence="13">
    <location>
        <begin position="1"/>
        <end position="24"/>
    </location>
</feature>
<comment type="similarity">
    <text evidence="11 12">Belongs to the TonB-dependent receptor family.</text>
</comment>
<keyword evidence="17" id="KW-1185">Reference proteome</keyword>
<keyword evidence="4" id="KW-0410">Iron transport</keyword>
<evidence type="ECO:0000256" key="2">
    <source>
        <dbReference type="ARBA" id="ARBA00022448"/>
    </source>
</evidence>
<evidence type="ECO:0000256" key="9">
    <source>
        <dbReference type="ARBA" id="ARBA00023136"/>
    </source>
</evidence>
<evidence type="ECO:0000256" key="11">
    <source>
        <dbReference type="PROSITE-ProRule" id="PRU01360"/>
    </source>
</evidence>
<dbReference type="Pfam" id="PF00593">
    <property type="entry name" value="TonB_dep_Rec_b-barrel"/>
    <property type="match status" value="1"/>
</dbReference>
<keyword evidence="13" id="KW-0732">Signal</keyword>
<dbReference type="RefSeq" id="WP_184806688.1">
    <property type="nucleotide sequence ID" value="NZ_JACIIZ010000017.1"/>
</dbReference>
<gene>
    <name evidence="16" type="ORF">FHS74_004948</name>
</gene>
<dbReference type="AlphaFoldDB" id="A0A7X0B242"/>
<protein>
    <submittedName>
        <fullName evidence="16">Iron complex outermembrane receptor protein</fullName>
    </submittedName>
</protein>
<evidence type="ECO:0000313" key="17">
    <source>
        <dbReference type="Proteomes" id="UP000539175"/>
    </source>
</evidence>
<evidence type="ECO:0000313" key="16">
    <source>
        <dbReference type="EMBL" id="MBB6254359.1"/>
    </source>
</evidence>
<keyword evidence="3 11" id="KW-1134">Transmembrane beta strand</keyword>
<feature type="domain" description="TonB-dependent receptor-like beta-barrel" evidence="14">
    <location>
        <begin position="249"/>
        <end position="726"/>
    </location>
</feature>
<dbReference type="SUPFAM" id="SSF56935">
    <property type="entry name" value="Porins"/>
    <property type="match status" value="1"/>
</dbReference>
<evidence type="ECO:0000256" key="13">
    <source>
        <dbReference type="SAM" id="SignalP"/>
    </source>
</evidence>
<evidence type="ECO:0000256" key="3">
    <source>
        <dbReference type="ARBA" id="ARBA00022452"/>
    </source>
</evidence>
<evidence type="ECO:0000256" key="8">
    <source>
        <dbReference type="ARBA" id="ARBA00023077"/>
    </source>
</evidence>
<evidence type="ECO:0000256" key="1">
    <source>
        <dbReference type="ARBA" id="ARBA00004571"/>
    </source>
</evidence>
<keyword evidence="9 11" id="KW-0472">Membrane</keyword>
<evidence type="ECO:0000256" key="12">
    <source>
        <dbReference type="RuleBase" id="RU003357"/>
    </source>
</evidence>